<evidence type="ECO:0000313" key="3">
    <source>
        <dbReference type="EMBL" id="MBB3896898.1"/>
    </source>
</evidence>
<dbReference type="EMBL" id="JACIDJ010000001">
    <property type="protein sequence ID" value="MBB3896898.1"/>
    <property type="molecule type" value="Genomic_DNA"/>
</dbReference>
<evidence type="ECO:0000256" key="1">
    <source>
        <dbReference type="SAM" id="SignalP"/>
    </source>
</evidence>
<keyword evidence="1" id="KW-0732">Signal</keyword>
<organism evidence="3 4">
    <name type="scientific">Roseococcus suduntuyensis</name>
    <dbReference type="NCBI Taxonomy" id="455361"/>
    <lineage>
        <taxon>Bacteria</taxon>
        <taxon>Pseudomonadati</taxon>
        <taxon>Pseudomonadota</taxon>
        <taxon>Alphaproteobacteria</taxon>
        <taxon>Acetobacterales</taxon>
        <taxon>Roseomonadaceae</taxon>
        <taxon>Roseococcus</taxon>
    </lineage>
</organism>
<dbReference type="Pfam" id="PF13441">
    <property type="entry name" value="Gly-zipper_YMGG"/>
    <property type="match status" value="1"/>
</dbReference>
<evidence type="ECO:0000313" key="4">
    <source>
        <dbReference type="Proteomes" id="UP000553193"/>
    </source>
</evidence>
<sequence length="331" mass="34349">MPRPMYRATAALTAAVMLSACVSTQAGRIGADDGRDACRTELVALDSTGDFYGETILQGAAIGAVGGALIGGLASGRWEGALIGAVAGGAAGAATGYWVAVQRQAQDQAAVTAQIVNDLSRENAQLDRTQVAFNQLMDCRFLSAERVRVAVREGRLSRPAGQAQMADIRARTERDIQLARTISGRIGTRAAEFDTAVDNVVPGGKDSVQRAVASRSQSVRVTARQAVPVRLTPSSSSAQVAQINARDVVSARPGRDGFTLVETSSGVRGYAPTSAFQTTRGQAATLGQSPEVAGGDVRSLAATNLVRREGFNDSLGNVERLAQSGGFELAG</sequence>
<dbReference type="PROSITE" id="PS51257">
    <property type="entry name" value="PROKAR_LIPOPROTEIN"/>
    <property type="match status" value="1"/>
</dbReference>
<proteinExistence type="predicted"/>
<reference evidence="3 4" key="1">
    <citation type="submission" date="2020-08" db="EMBL/GenBank/DDBJ databases">
        <title>Genomic Encyclopedia of Type Strains, Phase IV (KMG-IV): sequencing the most valuable type-strain genomes for metagenomic binning, comparative biology and taxonomic classification.</title>
        <authorList>
            <person name="Goeker M."/>
        </authorList>
    </citation>
    <scope>NUCLEOTIDE SEQUENCE [LARGE SCALE GENOMIC DNA]</scope>
    <source>
        <strain evidence="3 4">DSM 19979</strain>
    </source>
</reference>
<feature type="domain" description="YMGG-like Gly-zipper" evidence="2">
    <location>
        <begin position="58"/>
        <end position="97"/>
    </location>
</feature>
<keyword evidence="4" id="KW-1185">Reference proteome</keyword>
<dbReference type="AlphaFoldDB" id="A0A840A4K1"/>
<dbReference type="InterPro" id="IPR027367">
    <property type="entry name" value="Gly-zipper_YMGG"/>
</dbReference>
<keyword evidence="3" id="KW-0449">Lipoprotein</keyword>
<protein>
    <submittedName>
        <fullName evidence="3">Outer membrane lipoprotein SlyB</fullName>
    </submittedName>
</protein>
<feature type="signal peptide" evidence="1">
    <location>
        <begin position="1"/>
        <end position="26"/>
    </location>
</feature>
<comment type="caution">
    <text evidence="3">The sequence shown here is derived from an EMBL/GenBank/DDBJ whole genome shotgun (WGS) entry which is preliminary data.</text>
</comment>
<gene>
    <name evidence="3" type="ORF">GGQ83_000324</name>
</gene>
<accession>A0A840A4K1</accession>
<dbReference type="Proteomes" id="UP000553193">
    <property type="component" value="Unassembled WGS sequence"/>
</dbReference>
<feature type="chain" id="PRO_5032753182" evidence="1">
    <location>
        <begin position="27"/>
        <end position="331"/>
    </location>
</feature>
<name>A0A840A4K1_9PROT</name>
<evidence type="ECO:0000259" key="2">
    <source>
        <dbReference type="Pfam" id="PF13441"/>
    </source>
</evidence>